<dbReference type="EMBL" id="UYJE01004050">
    <property type="protein sequence ID" value="VDI24586.1"/>
    <property type="molecule type" value="Genomic_DNA"/>
</dbReference>
<dbReference type="GO" id="GO:0005634">
    <property type="term" value="C:nucleus"/>
    <property type="evidence" value="ECO:0007669"/>
    <property type="project" value="TreeGrafter"/>
</dbReference>
<evidence type="ECO:0000256" key="1">
    <source>
        <dbReference type="ARBA" id="ARBA00007374"/>
    </source>
</evidence>
<protein>
    <recommendedName>
        <fullName evidence="4">Kinase</fullName>
        <ecNumber evidence="4">2.7.-.-</ecNumber>
    </recommendedName>
</protein>
<dbReference type="Proteomes" id="UP000596742">
    <property type="component" value="Unassembled WGS sequence"/>
</dbReference>
<sequence>MGTRQHGDHTKEEIKQRYIQKCRTSTSSTIGIRLGGLQVYQANTGKYICHNKYYGRSLSLEGFKEALHQYLHNGHELRTDLVDPIITQLQKCAHFLRKKDTFRFYGSSLLFIYEGGVSDKQCHMSNNCQIDIRMIDFARSTHIGIHEDKTIVNNGPDSGYLFGLGHLIDLFTEIK</sequence>
<dbReference type="GO" id="GO:0032958">
    <property type="term" value="P:inositol phosphate biosynthetic process"/>
    <property type="evidence" value="ECO:0007669"/>
    <property type="project" value="InterPro"/>
</dbReference>
<dbReference type="PANTHER" id="PTHR12400">
    <property type="entry name" value="INOSITOL POLYPHOSPHATE KINASE"/>
    <property type="match status" value="1"/>
</dbReference>
<organism evidence="5 6">
    <name type="scientific">Mytilus galloprovincialis</name>
    <name type="common">Mediterranean mussel</name>
    <dbReference type="NCBI Taxonomy" id="29158"/>
    <lineage>
        <taxon>Eukaryota</taxon>
        <taxon>Metazoa</taxon>
        <taxon>Spiralia</taxon>
        <taxon>Lophotrochozoa</taxon>
        <taxon>Mollusca</taxon>
        <taxon>Bivalvia</taxon>
        <taxon>Autobranchia</taxon>
        <taxon>Pteriomorphia</taxon>
        <taxon>Mytilida</taxon>
        <taxon>Mytiloidea</taxon>
        <taxon>Mytilidae</taxon>
        <taxon>Mytilinae</taxon>
        <taxon>Mytilus</taxon>
    </lineage>
</organism>
<dbReference type="InterPro" id="IPR038286">
    <property type="entry name" value="IPK_sf"/>
</dbReference>
<name>A0A8B6DSQ2_MYTGA</name>
<dbReference type="Gene3D" id="3.30.470.160">
    <property type="entry name" value="Inositol polyphosphate kinase"/>
    <property type="match status" value="1"/>
</dbReference>
<dbReference type="AlphaFoldDB" id="A0A8B6DSQ2"/>
<dbReference type="OrthoDB" id="2573163at2759"/>
<dbReference type="GO" id="GO:0046854">
    <property type="term" value="P:phosphatidylinositol phosphate biosynthetic process"/>
    <property type="evidence" value="ECO:0007669"/>
    <property type="project" value="TreeGrafter"/>
</dbReference>
<evidence type="ECO:0000313" key="5">
    <source>
        <dbReference type="EMBL" id="VDI24586.1"/>
    </source>
</evidence>
<dbReference type="Pfam" id="PF03770">
    <property type="entry name" value="IPK"/>
    <property type="match status" value="1"/>
</dbReference>
<dbReference type="GO" id="GO:0000828">
    <property type="term" value="F:inositol hexakisphosphate kinase activity"/>
    <property type="evidence" value="ECO:0007669"/>
    <property type="project" value="TreeGrafter"/>
</dbReference>
<evidence type="ECO:0000256" key="2">
    <source>
        <dbReference type="ARBA" id="ARBA00022679"/>
    </source>
</evidence>
<proteinExistence type="inferred from homology"/>
<accession>A0A8B6DSQ2</accession>
<dbReference type="InterPro" id="IPR005522">
    <property type="entry name" value="IPK"/>
</dbReference>
<comment type="caution">
    <text evidence="5">The sequence shown here is derived from an EMBL/GenBank/DDBJ whole genome shotgun (WGS) entry which is preliminary data.</text>
</comment>
<dbReference type="SUPFAM" id="SSF56104">
    <property type="entry name" value="SAICAR synthase-like"/>
    <property type="match status" value="1"/>
</dbReference>
<comment type="similarity">
    <text evidence="1 4">Belongs to the inositol phosphokinase (IPK) family.</text>
</comment>
<keyword evidence="3 4" id="KW-0418">Kinase</keyword>
<evidence type="ECO:0000256" key="3">
    <source>
        <dbReference type="ARBA" id="ARBA00022777"/>
    </source>
</evidence>
<evidence type="ECO:0000313" key="6">
    <source>
        <dbReference type="Proteomes" id="UP000596742"/>
    </source>
</evidence>
<dbReference type="GO" id="GO:0005737">
    <property type="term" value="C:cytoplasm"/>
    <property type="evidence" value="ECO:0007669"/>
    <property type="project" value="TreeGrafter"/>
</dbReference>
<keyword evidence="2 4" id="KW-0808">Transferase</keyword>
<dbReference type="PANTHER" id="PTHR12400:SF21">
    <property type="entry name" value="KINASE"/>
    <property type="match status" value="1"/>
</dbReference>
<gene>
    <name evidence="5" type="ORF">MGAL_10B018096</name>
</gene>
<dbReference type="EC" id="2.7.-.-" evidence="4"/>
<reference evidence="5" key="1">
    <citation type="submission" date="2018-11" db="EMBL/GenBank/DDBJ databases">
        <authorList>
            <person name="Alioto T."/>
            <person name="Alioto T."/>
        </authorList>
    </citation>
    <scope>NUCLEOTIDE SEQUENCE</scope>
</reference>
<evidence type="ECO:0000256" key="4">
    <source>
        <dbReference type="RuleBase" id="RU363090"/>
    </source>
</evidence>
<keyword evidence="6" id="KW-1185">Reference proteome</keyword>